<dbReference type="AlphaFoldDB" id="A0A6J5B964"/>
<evidence type="ECO:0000313" key="1">
    <source>
        <dbReference type="EMBL" id="QKQ49751.1"/>
    </source>
</evidence>
<sequence>MNAPITLTELEERLAAPGGAELRASLVGRLAALEAGARAQLDAGLAPAAFQHCAALAEATRAAQEVLAAGSLPSPAGAAAPPLPFNPLSR</sequence>
<dbReference type="EMBL" id="CP054569">
    <property type="protein sequence ID" value="QKQ49751.1"/>
    <property type="molecule type" value="Genomic_DNA"/>
</dbReference>
<dbReference type="Proteomes" id="UP000509782">
    <property type="component" value="Chromosome"/>
</dbReference>
<evidence type="ECO:0008006" key="3">
    <source>
        <dbReference type="Google" id="ProtNLM"/>
    </source>
</evidence>
<reference evidence="1 2" key="1">
    <citation type="submission" date="2020-05" db="EMBL/GenBank/DDBJ databases">
        <title>FDA dAtabase for Regulatory Grade micrObial Sequences (FDA-ARGOS): Supporting development and validation of Infectious Disease Dx tests.</title>
        <authorList>
            <person name="Sproer C."/>
            <person name="Gronow S."/>
            <person name="Severitt S."/>
            <person name="Schroder I."/>
            <person name="Tallon L."/>
            <person name="Sadzewicz L."/>
            <person name="Zhao X."/>
            <person name="Vavikolanu K."/>
            <person name="Mehta A."/>
            <person name="Aluvathingal J."/>
            <person name="Nadendla S."/>
            <person name="Myers T."/>
            <person name="Yan Y."/>
            <person name="Sichtig H."/>
        </authorList>
    </citation>
    <scope>NUCLEOTIDE SEQUENCE [LARGE SCALE GENOMIC DNA]</scope>
    <source>
        <strain evidence="1 2">FDAARGOS_787</strain>
    </source>
</reference>
<dbReference type="Gene3D" id="1.20.5.420">
    <property type="entry name" value="Immunoglobulin FC, subunit C"/>
    <property type="match status" value="1"/>
</dbReference>
<dbReference type="RefSeq" id="WP_062681180.1">
    <property type="nucleotide sequence ID" value="NZ_CADIJN010000014.1"/>
</dbReference>
<name>A0A6J5B964_ACHDE</name>
<dbReference type="InterPro" id="IPR012671">
    <property type="entry name" value="T3SS_PscE/YscE"/>
</dbReference>
<protein>
    <recommendedName>
        <fullName evidence="3">EscE/YscE/SsaE family type III secretion system needle protein co-chaperone</fullName>
    </recommendedName>
</protein>
<gene>
    <name evidence="1" type="ORF">FOC81_24840</name>
</gene>
<dbReference type="GeneID" id="92842603"/>
<evidence type="ECO:0000313" key="2">
    <source>
        <dbReference type="Proteomes" id="UP000509782"/>
    </source>
</evidence>
<proteinExistence type="predicted"/>
<accession>A0A6J5B964</accession>
<dbReference type="Pfam" id="PF08988">
    <property type="entry name" value="T3SS_needle_E"/>
    <property type="match status" value="1"/>
</dbReference>
<organism evidence="1 2">
    <name type="scientific">Achromobacter denitrificans</name>
    <name type="common">Alcaligenes denitrificans</name>
    <dbReference type="NCBI Taxonomy" id="32002"/>
    <lineage>
        <taxon>Bacteria</taxon>
        <taxon>Pseudomonadati</taxon>
        <taxon>Pseudomonadota</taxon>
        <taxon>Betaproteobacteria</taxon>
        <taxon>Burkholderiales</taxon>
        <taxon>Alcaligenaceae</taxon>
        <taxon>Achromobacter</taxon>
    </lineage>
</organism>